<sequence>MASTAQRLNSNRRRDITANNIASMRITFFPWLSPEHHLFSEDLQTHEPRSVAVILQSITITEENSSRRTASKAWRWAKPTSDVTECTYARSPPGI</sequence>
<comment type="caution">
    <text evidence="1">The sequence shown here is derived from an EMBL/GenBank/DDBJ whole genome shotgun (WGS) entry which is preliminary data.</text>
</comment>
<gene>
    <name evidence="1" type="ORF">AVEN_50302_1</name>
</gene>
<proteinExistence type="predicted"/>
<protein>
    <submittedName>
        <fullName evidence="1">Uncharacterized protein</fullName>
    </submittedName>
</protein>
<dbReference type="AlphaFoldDB" id="A0A4Y2NPQ2"/>
<name>A0A4Y2NPQ2_ARAVE</name>
<evidence type="ECO:0000313" key="1">
    <source>
        <dbReference type="EMBL" id="GBN40904.1"/>
    </source>
</evidence>
<reference evidence="1 2" key="1">
    <citation type="journal article" date="2019" name="Sci. Rep.">
        <title>Orb-weaving spider Araneus ventricosus genome elucidates the spidroin gene catalogue.</title>
        <authorList>
            <person name="Kono N."/>
            <person name="Nakamura H."/>
            <person name="Ohtoshi R."/>
            <person name="Moran D.A.P."/>
            <person name="Shinohara A."/>
            <person name="Yoshida Y."/>
            <person name="Fujiwara M."/>
            <person name="Mori M."/>
            <person name="Tomita M."/>
            <person name="Arakawa K."/>
        </authorList>
    </citation>
    <scope>NUCLEOTIDE SEQUENCE [LARGE SCALE GENOMIC DNA]</scope>
</reference>
<evidence type="ECO:0000313" key="2">
    <source>
        <dbReference type="Proteomes" id="UP000499080"/>
    </source>
</evidence>
<accession>A0A4Y2NPQ2</accession>
<dbReference type="EMBL" id="BGPR01009570">
    <property type="protein sequence ID" value="GBN40904.1"/>
    <property type="molecule type" value="Genomic_DNA"/>
</dbReference>
<organism evidence="1 2">
    <name type="scientific">Araneus ventricosus</name>
    <name type="common">Orbweaver spider</name>
    <name type="synonym">Epeira ventricosa</name>
    <dbReference type="NCBI Taxonomy" id="182803"/>
    <lineage>
        <taxon>Eukaryota</taxon>
        <taxon>Metazoa</taxon>
        <taxon>Ecdysozoa</taxon>
        <taxon>Arthropoda</taxon>
        <taxon>Chelicerata</taxon>
        <taxon>Arachnida</taxon>
        <taxon>Araneae</taxon>
        <taxon>Araneomorphae</taxon>
        <taxon>Entelegynae</taxon>
        <taxon>Araneoidea</taxon>
        <taxon>Araneidae</taxon>
        <taxon>Araneus</taxon>
    </lineage>
</organism>
<keyword evidence="2" id="KW-1185">Reference proteome</keyword>
<dbReference type="Proteomes" id="UP000499080">
    <property type="component" value="Unassembled WGS sequence"/>
</dbReference>